<dbReference type="InterPro" id="IPR057955">
    <property type="entry name" value="SF0329-like"/>
</dbReference>
<reference evidence="1 2" key="1">
    <citation type="submission" date="2017-08" db="EMBL/GenBank/DDBJ databases">
        <authorList>
            <person name="de Groot N.N."/>
        </authorList>
    </citation>
    <scope>NUCLEOTIDE SEQUENCE [LARGE SCALE GENOMIC DNA]</scope>
    <source>
        <strain evidence="1 2">DSM 9787</strain>
    </source>
</reference>
<accession>A0A285RW65</accession>
<dbReference type="RefSeq" id="WP_097076038.1">
    <property type="nucleotide sequence ID" value="NZ_OBMR01000004.1"/>
</dbReference>
<evidence type="ECO:0000313" key="2">
    <source>
        <dbReference type="Proteomes" id="UP000219563"/>
    </source>
</evidence>
<name>A0A285RW65_9FIRM</name>
<proteinExistence type="predicted"/>
<evidence type="ECO:0000313" key="1">
    <source>
        <dbReference type="EMBL" id="SOB98723.1"/>
    </source>
</evidence>
<gene>
    <name evidence="1" type="ORF">SAMN02910411_1526</name>
</gene>
<dbReference type="AlphaFoldDB" id="A0A285RW65"/>
<dbReference type="Proteomes" id="UP000219563">
    <property type="component" value="Unassembled WGS sequence"/>
</dbReference>
<protein>
    <submittedName>
        <fullName evidence="1">Uncharacterized protein</fullName>
    </submittedName>
</protein>
<dbReference type="EMBL" id="OBMR01000004">
    <property type="protein sequence ID" value="SOB98723.1"/>
    <property type="molecule type" value="Genomic_DNA"/>
</dbReference>
<organism evidence="1 2">
    <name type="scientific">Pseudobutyrivibrio ruminis DSM 9787</name>
    <dbReference type="NCBI Taxonomy" id="1123011"/>
    <lineage>
        <taxon>Bacteria</taxon>
        <taxon>Bacillati</taxon>
        <taxon>Bacillota</taxon>
        <taxon>Clostridia</taxon>
        <taxon>Lachnospirales</taxon>
        <taxon>Lachnospiraceae</taxon>
        <taxon>Pseudobutyrivibrio</taxon>
    </lineage>
</organism>
<sequence>MAIEKSWSGMRKYLEKEMLVDFLHGRVRYNCTTYPGMDGCHVFELFLDGKLFKQFSWETVNSYFIKNGIAKKPENMTIAEYWENFWNLLDQYPLQTRTEYTDDEFAKALNVYRNQEIQDSIYSENPIIKMFALLDRRTGKRTLEKLSDSILDEPEWIQRLYKFRVESGARQLL</sequence>
<dbReference type="Pfam" id="PF25753">
    <property type="entry name" value="SF0329"/>
    <property type="match status" value="1"/>
</dbReference>